<evidence type="ECO:0000313" key="8">
    <source>
        <dbReference type="Proteomes" id="UP000321532"/>
    </source>
</evidence>
<evidence type="ECO:0000256" key="1">
    <source>
        <dbReference type="ARBA" id="ARBA00004651"/>
    </source>
</evidence>
<dbReference type="AlphaFoldDB" id="A0A512B4D9"/>
<dbReference type="InterPro" id="IPR005495">
    <property type="entry name" value="LptG/LptF_permease"/>
</dbReference>
<comment type="caution">
    <text evidence="7">The sequence shown here is derived from an EMBL/GenBank/DDBJ whole genome shotgun (WGS) entry which is preliminary data.</text>
</comment>
<evidence type="ECO:0000313" key="7">
    <source>
        <dbReference type="EMBL" id="GEO06845.1"/>
    </source>
</evidence>
<dbReference type="GO" id="GO:0015920">
    <property type="term" value="P:lipopolysaccharide transport"/>
    <property type="evidence" value="ECO:0007669"/>
    <property type="project" value="TreeGrafter"/>
</dbReference>
<reference evidence="7 8" key="1">
    <citation type="submission" date="2019-07" db="EMBL/GenBank/DDBJ databases">
        <title>Whole genome shotgun sequence of Adhaeribacter aerolatus NBRC 106133.</title>
        <authorList>
            <person name="Hosoyama A."/>
            <person name="Uohara A."/>
            <person name="Ohji S."/>
            <person name="Ichikawa N."/>
        </authorList>
    </citation>
    <scope>NUCLEOTIDE SEQUENCE [LARGE SCALE GENOMIC DNA]</scope>
    <source>
        <strain evidence="7 8">NBRC 106133</strain>
    </source>
</reference>
<feature type="transmembrane region" description="Helical" evidence="6">
    <location>
        <begin position="278"/>
        <end position="296"/>
    </location>
</feature>
<name>A0A512B4D9_9BACT</name>
<evidence type="ECO:0000256" key="2">
    <source>
        <dbReference type="ARBA" id="ARBA00022475"/>
    </source>
</evidence>
<keyword evidence="4 6" id="KW-1133">Transmembrane helix</keyword>
<protein>
    <submittedName>
        <fullName evidence="7">Membrane protein</fullName>
    </submittedName>
</protein>
<feature type="transmembrane region" description="Helical" evidence="6">
    <location>
        <begin position="336"/>
        <end position="354"/>
    </location>
</feature>
<dbReference type="EMBL" id="BJYS01000045">
    <property type="protein sequence ID" value="GEO06845.1"/>
    <property type="molecule type" value="Genomic_DNA"/>
</dbReference>
<accession>A0A512B4D9</accession>
<keyword evidence="5 6" id="KW-0472">Membrane</keyword>
<evidence type="ECO:0000256" key="3">
    <source>
        <dbReference type="ARBA" id="ARBA00022692"/>
    </source>
</evidence>
<keyword evidence="8" id="KW-1185">Reference proteome</keyword>
<evidence type="ECO:0000256" key="5">
    <source>
        <dbReference type="ARBA" id="ARBA00023136"/>
    </source>
</evidence>
<feature type="transmembrane region" description="Helical" evidence="6">
    <location>
        <begin position="12"/>
        <end position="33"/>
    </location>
</feature>
<dbReference type="PANTHER" id="PTHR33529">
    <property type="entry name" value="SLR0882 PROTEIN-RELATED"/>
    <property type="match status" value="1"/>
</dbReference>
<organism evidence="7 8">
    <name type="scientific">Adhaeribacter aerolatus</name>
    <dbReference type="NCBI Taxonomy" id="670289"/>
    <lineage>
        <taxon>Bacteria</taxon>
        <taxon>Pseudomonadati</taxon>
        <taxon>Bacteroidota</taxon>
        <taxon>Cytophagia</taxon>
        <taxon>Cytophagales</taxon>
        <taxon>Hymenobacteraceae</taxon>
        <taxon>Adhaeribacter</taxon>
    </lineage>
</organism>
<dbReference type="Proteomes" id="UP000321532">
    <property type="component" value="Unassembled WGS sequence"/>
</dbReference>
<evidence type="ECO:0000256" key="4">
    <source>
        <dbReference type="ARBA" id="ARBA00022989"/>
    </source>
</evidence>
<dbReference type="RefSeq" id="WP_146903747.1">
    <property type="nucleotide sequence ID" value="NZ_BJYS01000045.1"/>
</dbReference>
<proteinExistence type="predicted"/>
<dbReference type="Pfam" id="PF03739">
    <property type="entry name" value="LptF_LptG"/>
    <property type="match status" value="1"/>
</dbReference>
<feature type="transmembrane region" description="Helical" evidence="6">
    <location>
        <begin position="53"/>
        <end position="79"/>
    </location>
</feature>
<dbReference type="GO" id="GO:0043190">
    <property type="term" value="C:ATP-binding cassette (ABC) transporter complex"/>
    <property type="evidence" value="ECO:0007669"/>
    <property type="project" value="TreeGrafter"/>
</dbReference>
<keyword evidence="2" id="KW-1003">Cell membrane</keyword>
<feature type="transmembrane region" description="Helical" evidence="6">
    <location>
        <begin position="100"/>
        <end position="123"/>
    </location>
</feature>
<gene>
    <name evidence="7" type="ORF">AAE02nite_45090</name>
</gene>
<keyword evidence="3 6" id="KW-0812">Transmembrane</keyword>
<comment type="subcellular location">
    <subcellularLocation>
        <location evidence="1">Cell membrane</location>
        <topology evidence="1">Multi-pass membrane protein</topology>
    </subcellularLocation>
</comment>
<sequence>MKLLDKYILKKFLTTFVFVVLILIAIICVIDFTEKNDDFIQHNVSIKEILFDYYINLIPFYANMLSPITVFIATVFVTAKLASHTEVVAILSSGVSFKRFIVPYVWGAAIIGGVTFALIGWIIPNANKTRVAFEVKYIKNPYTFDQRNIHFKLSPTQYAYMESYNNTANIGYRFTMETIEDGTLKRKLTSDAISWNEEKKKWHLDRYVLRVINGDKEEIIVHNSPVDTTLNLLPKDFASTYRLAETFTLPELNRYISERQMRGADDVEIYLIEKYERFSYPFAIIILTVIGVILSSRKARGGVGFQIALGFVLAFIFIIFVIMSRSLAQVGDVPPMVASWIPSIIFTFIGIVLYKTVPR</sequence>
<evidence type="ECO:0000256" key="6">
    <source>
        <dbReference type="SAM" id="Phobius"/>
    </source>
</evidence>
<feature type="transmembrane region" description="Helical" evidence="6">
    <location>
        <begin position="303"/>
        <end position="324"/>
    </location>
</feature>
<dbReference type="PANTHER" id="PTHR33529:SF8">
    <property type="entry name" value="PERMEASE, YJGP_YJGQ FAMILY"/>
    <property type="match status" value="1"/>
</dbReference>
<dbReference type="OrthoDB" id="9807977at2"/>